<gene>
    <name evidence="1" type="ORF">DNG_04144</name>
</gene>
<evidence type="ECO:0000313" key="1">
    <source>
        <dbReference type="EMBL" id="SPO01471.1"/>
    </source>
</evidence>
<accession>A0AAE8SUX0</accession>
<reference evidence="1" key="1">
    <citation type="submission" date="2018-03" db="EMBL/GenBank/DDBJ databases">
        <authorList>
            <person name="Guldener U."/>
        </authorList>
    </citation>
    <scope>NUCLEOTIDE SEQUENCE</scope>
</reference>
<dbReference type="Proteomes" id="UP001187682">
    <property type="component" value="Unassembled WGS sequence"/>
</dbReference>
<dbReference type="AlphaFoldDB" id="A0AAE8SUX0"/>
<sequence length="294" mass="32007">MIIITSVSISISIRTRTPSYRPLSAHVWRNRYPRAPTPSPAQPRFTRSRSTITSMTDRTTAFRSRPLTPTPTPTRRALTTVVLPNRRFLVSRPLMDHLLPRAANAPHHGAPFSPIAFLGPTAPARLPPHLFPDPIPPLTDALTLLFERLERISREEDAAPSSSHSFFDGLEFRLDNVRDQPRVLVETFRVAFALCVVLDMDGGLGCADELAAHLGRFLARLLPRLYVLGGDGPGPGPGPGPEGGVSGAVCGALLGYAKVFRETGECLEVLGALWDGLDAGERVMWMALGRLGLL</sequence>
<comment type="caution">
    <text evidence="1">The sequence shown here is derived from an EMBL/GenBank/DDBJ whole genome shotgun (WGS) entry which is preliminary data.</text>
</comment>
<evidence type="ECO:0000313" key="2">
    <source>
        <dbReference type="Proteomes" id="UP001187682"/>
    </source>
</evidence>
<protein>
    <submittedName>
        <fullName evidence="1">Uncharacterized protein</fullName>
    </submittedName>
</protein>
<organism evidence="1 2">
    <name type="scientific">Cephalotrichum gorgonifer</name>
    <dbReference type="NCBI Taxonomy" id="2041049"/>
    <lineage>
        <taxon>Eukaryota</taxon>
        <taxon>Fungi</taxon>
        <taxon>Dikarya</taxon>
        <taxon>Ascomycota</taxon>
        <taxon>Pezizomycotina</taxon>
        <taxon>Sordariomycetes</taxon>
        <taxon>Hypocreomycetidae</taxon>
        <taxon>Microascales</taxon>
        <taxon>Microascaceae</taxon>
        <taxon>Cephalotrichum</taxon>
    </lineage>
</organism>
<keyword evidence="2" id="KW-1185">Reference proteome</keyword>
<dbReference type="EMBL" id="ONZQ02000005">
    <property type="protein sequence ID" value="SPO01471.1"/>
    <property type="molecule type" value="Genomic_DNA"/>
</dbReference>
<proteinExistence type="predicted"/>
<name>A0AAE8SUX0_9PEZI</name>